<dbReference type="KEGG" id="egn:BMF35_a2327"/>
<protein>
    <submittedName>
        <fullName evidence="1">SAM-dependent methyltransferase</fullName>
    </submittedName>
</protein>
<dbReference type="Pfam" id="PF06080">
    <property type="entry name" value="DUF938"/>
    <property type="match status" value="1"/>
</dbReference>
<dbReference type="SUPFAM" id="SSF53335">
    <property type="entry name" value="S-adenosyl-L-methionine-dependent methyltransferases"/>
    <property type="match status" value="1"/>
</dbReference>
<dbReference type="AlphaFoldDB" id="A0A0G9MR68"/>
<comment type="caution">
    <text evidence="1">The sequence shown here is derived from an EMBL/GenBank/DDBJ whole genome shotgun (WGS) entry which is preliminary data.</text>
</comment>
<accession>A0A0G9MR68</accession>
<dbReference type="RefSeq" id="WP_047006075.1">
    <property type="nucleotide sequence ID" value="NZ_CP018097.1"/>
</dbReference>
<sequence>MAKRHAPATLRNREPILAVLREELGEGGTLLEIAAGSGEHAVFFANGLPDWQWQPTDPDPEAVASIAAYRAEEGGPNLLPPVQLDAALPNWPVEAPDAVLCINMVHISPWSATRGLMRECGRLLPKGAPLILYGPYIEDDVPTAPSNRDFDLSLKSRDERWGLRNVADMDVEAATHGLKRTRRVVMPANNLVLVYRKS</sequence>
<dbReference type="CDD" id="cd02440">
    <property type="entry name" value="AdoMet_MTases"/>
    <property type="match status" value="1"/>
</dbReference>
<dbReference type="InterPro" id="IPR010342">
    <property type="entry name" value="DUF938"/>
</dbReference>
<organism evidence="1 2">
    <name type="scientific">Aurantiacibacter gangjinensis</name>
    <dbReference type="NCBI Taxonomy" id="502682"/>
    <lineage>
        <taxon>Bacteria</taxon>
        <taxon>Pseudomonadati</taxon>
        <taxon>Pseudomonadota</taxon>
        <taxon>Alphaproteobacteria</taxon>
        <taxon>Sphingomonadales</taxon>
        <taxon>Erythrobacteraceae</taxon>
        <taxon>Aurantiacibacter</taxon>
    </lineage>
</organism>
<dbReference type="STRING" id="502682.BMF35_a2327"/>
<evidence type="ECO:0000313" key="2">
    <source>
        <dbReference type="Proteomes" id="UP000053070"/>
    </source>
</evidence>
<dbReference type="OrthoDB" id="5525831at2"/>
<gene>
    <name evidence="1" type="ORF">AAW01_04510</name>
</gene>
<dbReference type="PANTHER" id="PTHR20974">
    <property type="entry name" value="UPF0585 PROTEIN CG18661"/>
    <property type="match status" value="1"/>
</dbReference>
<dbReference type="GO" id="GO:0032259">
    <property type="term" value="P:methylation"/>
    <property type="evidence" value="ECO:0007669"/>
    <property type="project" value="UniProtKB-KW"/>
</dbReference>
<reference evidence="1 2" key="1">
    <citation type="submission" date="2015-04" db="EMBL/GenBank/DDBJ databases">
        <title>The draft genome sequence of Erythrobacr gangjinensis K7-2.</title>
        <authorList>
            <person name="Zhuang L."/>
            <person name="Liu Y."/>
            <person name="Shao Z."/>
        </authorList>
    </citation>
    <scope>NUCLEOTIDE SEQUENCE [LARGE SCALE GENOMIC DNA]</scope>
    <source>
        <strain evidence="1 2">K7-2</strain>
    </source>
</reference>
<dbReference type="PANTHER" id="PTHR20974:SF0">
    <property type="entry name" value="UPF0585 PROTEIN CG18661"/>
    <property type="match status" value="1"/>
</dbReference>
<dbReference type="InterPro" id="IPR029063">
    <property type="entry name" value="SAM-dependent_MTases_sf"/>
</dbReference>
<dbReference type="PATRIC" id="fig|502682.8.peg.922"/>
<evidence type="ECO:0000313" key="1">
    <source>
        <dbReference type="EMBL" id="KLE33226.1"/>
    </source>
</evidence>
<dbReference type="Gene3D" id="3.40.50.150">
    <property type="entry name" value="Vaccinia Virus protein VP39"/>
    <property type="match status" value="1"/>
</dbReference>
<keyword evidence="2" id="KW-1185">Reference proteome</keyword>
<dbReference type="Proteomes" id="UP000053070">
    <property type="component" value="Unassembled WGS sequence"/>
</dbReference>
<keyword evidence="1" id="KW-0489">Methyltransferase</keyword>
<proteinExistence type="predicted"/>
<keyword evidence="1" id="KW-0808">Transferase</keyword>
<name>A0A0G9MR68_9SPHN</name>
<dbReference type="GO" id="GO:0008168">
    <property type="term" value="F:methyltransferase activity"/>
    <property type="evidence" value="ECO:0007669"/>
    <property type="project" value="UniProtKB-KW"/>
</dbReference>
<dbReference type="EMBL" id="LBHC01000001">
    <property type="protein sequence ID" value="KLE33226.1"/>
    <property type="molecule type" value="Genomic_DNA"/>
</dbReference>